<sequence length="72" mass="7730">MALLKYIAIGAAAAYGISQLVKKRESDGKSIIDDLSEQAPEWLDTLKKYGGDVLSKTTAKAEPVVETVQSSM</sequence>
<dbReference type="EMBL" id="JALJEJ010000001">
    <property type="protein sequence ID" value="MCJ8208720.1"/>
    <property type="molecule type" value="Genomic_DNA"/>
</dbReference>
<evidence type="ECO:0000313" key="2">
    <source>
        <dbReference type="Proteomes" id="UP001139450"/>
    </source>
</evidence>
<name>A0A9X1X2E0_9SPHI</name>
<proteinExistence type="predicted"/>
<accession>A0A9X1X2E0</accession>
<dbReference type="Proteomes" id="UP001139450">
    <property type="component" value="Unassembled WGS sequence"/>
</dbReference>
<organism evidence="1 2">
    <name type="scientific">Mucilaginibacter straminoryzae</name>
    <dbReference type="NCBI Taxonomy" id="2932774"/>
    <lineage>
        <taxon>Bacteria</taxon>
        <taxon>Pseudomonadati</taxon>
        <taxon>Bacteroidota</taxon>
        <taxon>Sphingobacteriia</taxon>
        <taxon>Sphingobacteriales</taxon>
        <taxon>Sphingobacteriaceae</taxon>
        <taxon>Mucilaginibacter</taxon>
    </lineage>
</organism>
<comment type="caution">
    <text evidence="1">The sequence shown here is derived from an EMBL/GenBank/DDBJ whole genome shotgun (WGS) entry which is preliminary data.</text>
</comment>
<reference evidence="1" key="1">
    <citation type="submission" date="2022-04" db="EMBL/GenBank/DDBJ databases">
        <title>Mucilaginibacter sp. RS28 isolated from freshwater.</title>
        <authorList>
            <person name="Ko S.-R."/>
        </authorList>
    </citation>
    <scope>NUCLEOTIDE SEQUENCE</scope>
    <source>
        <strain evidence="1">RS28</strain>
    </source>
</reference>
<evidence type="ECO:0000313" key="1">
    <source>
        <dbReference type="EMBL" id="MCJ8208720.1"/>
    </source>
</evidence>
<gene>
    <name evidence="1" type="ORF">MUY27_03310</name>
</gene>
<dbReference type="RefSeq" id="WP_245128548.1">
    <property type="nucleotide sequence ID" value="NZ_JALJEJ010000001.1"/>
</dbReference>
<protein>
    <submittedName>
        <fullName evidence="1">YtxH domain-containing protein</fullName>
    </submittedName>
</protein>
<dbReference type="AlphaFoldDB" id="A0A9X1X2E0"/>
<keyword evidence="2" id="KW-1185">Reference proteome</keyword>